<dbReference type="InParanoid" id="A0BP79"/>
<evidence type="ECO:0000256" key="11">
    <source>
        <dbReference type="SAM" id="MobiDB-lite"/>
    </source>
</evidence>
<dbReference type="FunFam" id="1.10.510.10:FF:000604">
    <property type="entry name" value="AGC protein kinase"/>
    <property type="match status" value="1"/>
</dbReference>
<keyword evidence="4" id="KW-0808">Transferase</keyword>
<dbReference type="Gene3D" id="1.10.510.10">
    <property type="entry name" value="Transferase(Phosphotransferase) domain 1"/>
    <property type="match status" value="2"/>
</dbReference>
<dbReference type="SMART" id="SM00220">
    <property type="entry name" value="S_TKc"/>
    <property type="match status" value="1"/>
</dbReference>
<dbReference type="FunFam" id="3.30.200.20:FF:000633">
    <property type="entry name" value="Protein kinase, putative"/>
    <property type="match status" value="1"/>
</dbReference>
<dbReference type="PROSITE" id="PS00108">
    <property type="entry name" value="PROTEIN_KINASE_ST"/>
    <property type="match status" value="1"/>
</dbReference>
<keyword evidence="7 10" id="KW-0067">ATP-binding</keyword>
<dbReference type="GO" id="GO:0005524">
    <property type="term" value="F:ATP binding"/>
    <property type="evidence" value="ECO:0007669"/>
    <property type="project" value="UniProtKB-UniRule"/>
</dbReference>
<evidence type="ECO:0000256" key="1">
    <source>
        <dbReference type="ARBA" id="ARBA00009903"/>
    </source>
</evidence>
<dbReference type="FunFam" id="1.10.510.10:FF:000340">
    <property type="entry name" value="Serine threonine protein kinase"/>
    <property type="match status" value="1"/>
</dbReference>
<comment type="similarity">
    <text evidence="1">Belongs to the protein kinase superfamily. AGC Ser/Thr protein kinase family.</text>
</comment>
<accession>A0BP79</accession>
<evidence type="ECO:0000256" key="3">
    <source>
        <dbReference type="ARBA" id="ARBA00022527"/>
    </source>
</evidence>
<evidence type="ECO:0000256" key="8">
    <source>
        <dbReference type="ARBA" id="ARBA00047899"/>
    </source>
</evidence>
<dbReference type="InterPro" id="IPR017441">
    <property type="entry name" value="Protein_kinase_ATP_BS"/>
</dbReference>
<dbReference type="EC" id="2.7.11.1" evidence="2"/>
<dbReference type="RefSeq" id="XP_001427744.1">
    <property type="nucleotide sequence ID" value="XM_001427707.1"/>
</dbReference>
<name>A0BP79_PARTE</name>
<feature type="domain" description="Protein kinase" evidence="12">
    <location>
        <begin position="332"/>
        <end position="640"/>
    </location>
</feature>
<evidence type="ECO:0000256" key="4">
    <source>
        <dbReference type="ARBA" id="ARBA00022679"/>
    </source>
</evidence>
<dbReference type="InterPro" id="IPR011009">
    <property type="entry name" value="Kinase-like_dom_sf"/>
</dbReference>
<evidence type="ECO:0000259" key="12">
    <source>
        <dbReference type="PROSITE" id="PS50011"/>
    </source>
</evidence>
<dbReference type="PROSITE" id="PS50011">
    <property type="entry name" value="PROTEIN_KINASE_DOM"/>
    <property type="match status" value="1"/>
</dbReference>
<dbReference type="HOGENOM" id="CLU_006793_1_0_1"/>
<dbReference type="Proteomes" id="UP000000600">
    <property type="component" value="Unassembled WGS sequence"/>
</dbReference>
<keyword evidence="3" id="KW-0723">Serine/threonine-protein kinase</keyword>
<dbReference type="eggNOG" id="KOG0606">
    <property type="taxonomic scope" value="Eukaryota"/>
</dbReference>
<dbReference type="PANTHER" id="PTHR24356:SF1">
    <property type="entry name" value="SERINE_THREONINE-PROTEIN KINASE GREATWALL"/>
    <property type="match status" value="1"/>
</dbReference>
<dbReference type="KEGG" id="ptm:GSPATT00005095001"/>
<sequence>MEYLIICRICNESININLMDIHNQTCRLNAEQRKKLIQLNLQVARLCEKAYMKKHQIHLRQGLKFMKELRLRKNEGIQCCEDTRQVYQEYRILLLLISYGEKVVNQELDAKYHLITQNEIMAAQMSIEDQSTLDLIEQMNSLINQRLDYCFKLKIQNFGSISFRVSKFSKDSPSSVRDSHRLNSFSDYISLNLTEETNESEKRTRSRPSTPARSSVSIMGNLKKSGKISQFLQRQQSAQTIKNQDESEQDKLSHFQTKKKSCFAQTASSESELDISIENSDQQMKTIDSTEQILFEQDCFFASQKGYFSDSEIIKLDAENRNQERNICLKDFQFIRQIGQGAYGGVFLVKRIATGDHYALKIINCSNRPFERLLTQLKQERNIFEILTGEYVVKAFYSFQHQSSLCFVQEYMVGGDFAKILMIEGAFDENIARHYFAEILLALEYLHSNNIVHRDLKPENILLDQNGHIKLADFGLSELGFNKMMVKRKASQRDIVKQDLSSSPGYIIQRGASFKKSRSNNSQYDKGSEEERRRIVGTPDYIAPEIIKGVSSSNKTLDYWSLGVILFEFLVGIPPFNDESVDKIFSNILEGKIEWPDIGDDPESQISECVYDLLKQLLNPDFNQRIGHESIEQIKKHPFLHSINWNTLRNKPGPIIPRIPQAQQQQFENVQEKLQKFLQRGEKKHSQIVKKLQDELEYLERVDLLIATNEKEVLQIKQQFNL</sequence>
<dbReference type="PANTHER" id="PTHR24356">
    <property type="entry name" value="SERINE/THREONINE-PROTEIN KINASE"/>
    <property type="match status" value="1"/>
</dbReference>
<evidence type="ECO:0000256" key="9">
    <source>
        <dbReference type="ARBA" id="ARBA00048679"/>
    </source>
</evidence>
<dbReference type="CDD" id="cd05579">
    <property type="entry name" value="STKc_MAST_like"/>
    <property type="match status" value="1"/>
</dbReference>
<dbReference type="GO" id="GO:0004674">
    <property type="term" value="F:protein serine/threonine kinase activity"/>
    <property type="evidence" value="ECO:0000318"/>
    <property type="project" value="GO_Central"/>
</dbReference>
<proteinExistence type="inferred from homology"/>
<dbReference type="Gene3D" id="3.30.200.20">
    <property type="entry name" value="Phosphorylase Kinase, domain 1"/>
    <property type="match status" value="1"/>
</dbReference>
<dbReference type="PROSITE" id="PS00107">
    <property type="entry name" value="PROTEIN_KINASE_ATP"/>
    <property type="match status" value="1"/>
</dbReference>
<dbReference type="EMBL" id="CT868008">
    <property type="protein sequence ID" value="CAK60346.1"/>
    <property type="molecule type" value="Genomic_DNA"/>
</dbReference>
<feature type="binding site" evidence="10">
    <location>
        <position position="361"/>
    </location>
    <ligand>
        <name>ATP</name>
        <dbReference type="ChEBI" id="CHEBI:30616"/>
    </ligand>
</feature>
<dbReference type="InterPro" id="IPR000719">
    <property type="entry name" value="Prot_kinase_dom"/>
</dbReference>
<dbReference type="SUPFAM" id="SSF56112">
    <property type="entry name" value="Protein kinase-like (PK-like)"/>
    <property type="match status" value="1"/>
</dbReference>
<dbReference type="STRING" id="5888.A0BP79"/>
<reference evidence="13 14" key="1">
    <citation type="journal article" date="2006" name="Nature">
        <title>Global trends of whole-genome duplications revealed by the ciliate Paramecium tetraurelia.</title>
        <authorList>
            <consortium name="Genoscope"/>
            <person name="Aury J.-M."/>
            <person name="Jaillon O."/>
            <person name="Duret L."/>
            <person name="Noel B."/>
            <person name="Jubin C."/>
            <person name="Porcel B.M."/>
            <person name="Segurens B."/>
            <person name="Daubin V."/>
            <person name="Anthouard V."/>
            <person name="Aiach N."/>
            <person name="Arnaiz O."/>
            <person name="Billaut A."/>
            <person name="Beisson J."/>
            <person name="Blanc I."/>
            <person name="Bouhouche K."/>
            <person name="Camara F."/>
            <person name="Duharcourt S."/>
            <person name="Guigo R."/>
            <person name="Gogendeau D."/>
            <person name="Katinka M."/>
            <person name="Keller A.-M."/>
            <person name="Kissmehl R."/>
            <person name="Klotz C."/>
            <person name="Koll F."/>
            <person name="Le Moue A."/>
            <person name="Lepere C."/>
            <person name="Malinsky S."/>
            <person name="Nowacki M."/>
            <person name="Nowak J.K."/>
            <person name="Plattner H."/>
            <person name="Poulain J."/>
            <person name="Ruiz F."/>
            <person name="Serrano V."/>
            <person name="Zagulski M."/>
            <person name="Dessen P."/>
            <person name="Betermier M."/>
            <person name="Weissenbach J."/>
            <person name="Scarpelli C."/>
            <person name="Schachter V."/>
            <person name="Sperling L."/>
            <person name="Meyer E."/>
            <person name="Cohen J."/>
            <person name="Wincker P."/>
        </authorList>
    </citation>
    <scope>NUCLEOTIDE SEQUENCE [LARGE SCALE GENOMIC DNA]</scope>
    <source>
        <strain evidence="13 14">Stock d4-2</strain>
    </source>
</reference>
<dbReference type="InterPro" id="IPR050236">
    <property type="entry name" value="Ser_Thr_kinase_AGC"/>
</dbReference>
<dbReference type="Pfam" id="PF00069">
    <property type="entry name" value="Pkinase"/>
    <property type="match status" value="2"/>
</dbReference>
<evidence type="ECO:0000256" key="5">
    <source>
        <dbReference type="ARBA" id="ARBA00022741"/>
    </source>
</evidence>
<comment type="catalytic activity">
    <reaction evidence="9">
        <text>L-seryl-[protein] + ATP = O-phospho-L-seryl-[protein] + ADP + H(+)</text>
        <dbReference type="Rhea" id="RHEA:17989"/>
        <dbReference type="Rhea" id="RHEA-COMP:9863"/>
        <dbReference type="Rhea" id="RHEA-COMP:11604"/>
        <dbReference type="ChEBI" id="CHEBI:15378"/>
        <dbReference type="ChEBI" id="CHEBI:29999"/>
        <dbReference type="ChEBI" id="CHEBI:30616"/>
        <dbReference type="ChEBI" id="CHEBI:83421"/>
        <dbReference type="ChEBI" id="CHEBI:456216"/>
        <dbReference type="EC" id="2.7.11.1"/>
    </reaction>
</comment>
<keyword evidence="5 10" id="KW-0547">Nucleotide-binding</keyword>
<evidence type="ECO:0000313" key="14">
    <source>
        <dbReference type="Proteomes" id="UP000000600"/>
    </source>
</evidence>
<dbReference type="AlphaFoldDB" id="A0BP79"/>
<protein>
    <recommendedName>
        <fullName evidence="2">non-specific serine/threonine protein kinase</fullName>
        <ecNumber evidence="2">2.7.11.1</ecNumber>
    </recommendedName>
</protein>
<organism evidence="13 14">
    <name type="scientific">Paramecium tetraurelia</name>
    <dbReference type="NCBI Taxonomy" id="5888"/>
    <lineage>
        <taxon>Eukaryota</taxon>
        <taxon>Sar</taxon>
        <taxon>Alveolata</taxon>
        <taxon>Ciliophora</taxon>
        <taxon>Intramacronucleata</taxon>
        <taxon>Oligohymenophorea</taxon>
        <taxon>Peniculida</taxon>
        <taxon>Parameciidae</taxon>
        <taxon>Paramecium</taxon>
    </lineage>
</organism>
<comment type="catalytic activity">
    <reaction evidence="8">
        <text>L-threonyl-[protein] + ATP = O-phospho-L-threonyl-[protein] + ADP + H(+)</text>
        <dbReference type="Rhea" id="RHEA:46608"/>
        <dbReference type="Rhea" id="RHEA-COMP:11060"/>
        <dbReference type="Rhea" id="RHEA-COMP:11605"/>
        <dbReference type="ChEBI" id="CHEBI:15378"/>
        <dbReference type="ChEBI" id="CHEBI:30013"/>
        <dbReference type="ChEBI" id="CHEBI:30616"/>
        <dbReference type="ChEBI" id="CHEBI:61977"/>
        <dbReference type="ChEBI" id="CHEBI:456216"/>
        <dbReference type="EC" id="2.7.11.1"/>
    </reaction>
</comment>
<evidence type="ECO:0000256" key="10">
    <source>
        <dbReference type="PROSITE-ProRule" id="PRU10141"/>
    </source>
</evidence>
<dbReference type="InterPro" id="IPR008271">
    <property type="entry name" value="Ser/Thr_kinase_AS"/>
</dbReference>
<gene>
    <name evidence="13" type="ORF">GSPATT00005095001</name>
</gene>
<evidence type="ECO:0000256" key="6">
    <source>
        <dbReference type="ARBA" id="ARBA00022777"/>
    </source>
</evidence>
<evidence type="ECO:0000256" key="2">
    <source>
        <dbReference type="ARBA" id="ARBA00012513"/>
    </source>
</evidence>
<keyword evidence="14" id="KW-1185">Reference proteome</keyword>
<dbReference type="GeneID" id="5013528"/>
<dbReference type="GO" id="GO:0035556">
    <property type="term" value="P:intracellular signal transduction"/>
    <property type="evidence" value="ECO:0000318"/>
    <property type="project" value="GO_Central"/>
</dbReference>
<evidence type="ECO:0000313" key="13">
    <source>
        <dbReference type="EMBL" id="CAK60346.1"/>
    </source>
</evidence>
<keyword evidence="6" id="KW-0418">Kinase</keyword>
<feature type="region of interest" description="Disordered" evidence="11">
    <location>
        <begin position="196"/>
        <end position="216"/>
    </location>
</feature>
<dbReference type="OMA" id="HSINWNT"/>
<evidence type="ECO:0000256" key="7">
    <source>
        <dbReference type="ARBA" id="ARBA00022840"/>
    </source>
</evidence>
<dbReference type="OrthoDB" id="162894at2759"/>